<dbReference type="FunFam" id="1.10.10.10:FF:000001">
    <property type="entry name" value="LysR family transcriptional regulator"/>
    <property type="match status" value="1"/>
</dbReference>
<keyword evidence="4" id="KW-0804">Transcription</keyword>
<evidence type="ECO:0000313" key="6">
    <source>
        <dbReference type="EMBL" id="SBT17038.1"/>
    </source>
</evidence>
<feature type="domain" description="HTH lysR-type" evidence="5">
    <location>
        <begin position="1"/>
        <end position="58"/>
    </location>
</feature>
<dbReference type="EMBL" id="FLRA01000006">
    <property type="protein sequence ID" value="SBT17038.1"/>
    <property type="molecule type" value="Genomic_DNA"/>
</dbReference>
<dbReference type="SUPFAM" id="SSF53850">
    <property type="entry name" value="Periplasmic binding protein-like II"/>
    <property type="match status" value="1"/>
</dbReference>
<gene>
    <name evidence="6" type="primary">dmlR_5</name>
    <name evidence="7" type="synonym">dmlR_7</name>
    <name evidence="6" type="ORF">MGA5115_01126</name>
    <name evidence="7" type="ORF">MGA5116_01242</name>
</gene>
<accession>A0A1C3JPA9</accession>
<dbReference type="InterPro" id="IPR036390">
    <property type="entry name" value="WH_DNA-bd_sf"/>
</dbReference>
<dbReference type="CDD" id="cd08422">
    <property type="entry name" value="PBP2_CrgA_like"/>
    <property type="match status" value="1"/>
</dbReference>
<evidence type="ECO:0000256" key="2">
    <source>
        <dbReference type="ARBA" id="ARBA00023015"/>
    </source>
</evidence>
<evidence type="ECO:0000256" key="1">
    <source>
        <dbReference type="ARBA" id="ARBA00009437"/>
    </source>
</evidence>
<dbReference type="PROSITE" id="PS50931">
    <property type="entry name" value="HTH_LYSR"/>
    <property type="match status" value="1"/>
</dbReference>
<dbReference type="SUPFAM" id="SSF46785">
    <property type="entry name" value="Winged helix' DNA-binding domain"/>
    <property type="match status" value="1"/>
</dbReference>
<evidence type="ECO:0000313" key="9">
    <source>
        <dbReference type="Proteomes" id="UP000092871"/>
    </source>
</evidence>
<dbReference type="InterPro" id="IPR036388">
    <property type="entry name" value="WH-like_DNA-bd_sf"/>
</dbReference>
<dbReference type="PANTHER" id="PTHR30537">
    <property type="entry name" value="HTH-TYPE TRANSCRIPTIONAL REGULATOR"/>
    <property type="match status" value="1"/>
</dbReference>
<evidence type="ECO:0000259" key="5">
    <source>
        <dbReference type="PROSITE" id="PS50931"/>
    </source>
</evidence>
<name>A0A1C3JPA9_9GAMM</name>
<proteinExistence type="inferred from homology"/>
<dbReference type="Proteomes" id="UP000092871">
    <property type="component" value="Unassembled WGS sequence"/>
</dbReference>
<dbReference type="Pfam" id="PF03466">
    <property type="entry name" value="LysR_substrate"/>
    <property type="match status" value="1"/>
</dbReference>
<protein>
    <submittedName>
        <fullName evidence="6">HTH-type transcriptional regulator DmlR</fullName>
    </submittedName>
</protein>
<reference evidence="6 9" key="1">
    <citation type="submission" date="2016-06" db="EMBL/GenBank/DDBJ databases">
        <authorList>
            <person name="Kjaerup R.B."/>
            <person name="Dalgaard T.S."/>
            <person name="Juul-Madsen H.R."/>
        </authorList>
    </citation>
    <scope>NUCLEOTIDE SEQUENCE [LARGE SCALE GENOMIC DNA]</scope>
    <source>
        <strain evidence="6 9">CECT 5115</strain>
    </source>
</reference>
<evidence type="ECO:0000313" key="7">
    <source>
        <dbReference type="EMBL" id="SBT20655.1"/>
    </source>
</evidence>
<evidence type="ECO:0000313" key="8">
    <source>
        <dbReference type="Proteomes" id="UP000092840"/>
    </source>
</evidence>
<dbReference type="InterPro" id="IPR058163">
    <property type="entry name" value="LysR-type_TF_proteobact-type"/>
</dbReference>
<dbReference type="AlphaFoldDB" id="A0A1C3JPA9"/>
<dbReference type="EMBL" id="FLRB01000007">
    <property type="protein sequence ID" value="SBT20655.1"/>
    <property type="molecule type" value="Genomic_DNA"/>
</dbReference>
<dbReference type="Gene3D" id="3.40.190.290">
    <property type="match status" value="1"/>
</dbReference>
<sequence length="311" mass="35031">MQIQDLEVVIKVAELGSITAAAKQLDMQTATASAAVKRVEAYIGAELFIRTTRQLRLSNVGERYIPQCQQALMGLDLAKQAVHQEQGIISGEVRVAVSSDLGRNLVIPWIDDFLEAHPRVSVRAHLSDSNIDFYRDALDIAVRYGAPPDSSLYGFKICDVPRVLCASPEYLRRHVEPQTPSELKHHNGLFYQLQNILNDTWQFYDEQGVYKVKPNSNRSANDGELVRRWCVAGKGIAVKSSLDIADDLLTGKLIPVMQNYQVTMGELWLIYPSRQTITPTIRLLRDMFRERTHALLSALIERELLSKEALS</sequence>
<reference evidence="7 8" key="2">
    <citation type="submission" date="2016-06" db="EMBL/GenBank/DDBJ databases">
        <authorList>
            <person name="Rodrigo-Torres L."/>
            <person name="Arahal D.R."/>
        </authorList>
    </citation>
    <scope>NUCLEOTIDE SEQUENCE [LARGE SCALE GENOMIC DNA]</scope>
    <source>
        <strain evidence="7 8">CECT 5116</strain>
    </source>
</reference>
<evidence type="ECO:0000256" key="3">
    <source>
        <dbReference type="ARBA" id="ARBA00023125"/>
    </source>
</evidence>
<organism evidence="6 9">
    <name type="scientific">Marinomonas gallaica</name>
    <dbReference type="NCBI Taxonomy" id="1806667"/>
    <lineage>
        <taxon>Bacteria</taxon>
        <taxon>Pseudomonadati</taxon>
        <taxon>Pseudomonadota</taxon>
        <taxon>Gammaproteobacteria</taxon>
        <taxon>Oceanospirillales</taxon>
        <taxon>Oceanospirillaceae</taxon>
        <taxon>Marinomonas</taxon>
    </lineage>
</organism>
<dbReference type="Pfam" id="PF00126">
    <property type="entry name" value="HTH_1"/>
    <property type="match status" value="1"/>
</dbReference>
<dbReference type="GO" id="GO:0003700">
    <property type="term" value="F:DNA-binding transcription factor activity"/>
    <property type="evidence" value="ECO:0007669"/>
    <property type="project" value="InterPro"/>
</dbReference>
<dbReference type="PANTHER" id="PTHR30537:SF21">
    <property type="entry name" value="HTH-TYPE TRANSCRIPTIONAL REGULATOR SINR-RELATED"/>
    <property type="match status" value="1"/>
</dbReference>
<comment type="similarity">
    <text evidence="1">Belongs to the LysR transcriptional regulatory family.</text>
</comment>
<dbReference type="InterPro" id="IPR005119">
    <property type="entry name" value="LysR_subst-bd"/>
</dbReference>
<dbReference type="RefSeq" id="WP_067033234.1">
    <property type="nucleotide sequence ID" value="NZ_FLRA01000006.1"/>
</dbReference>
<dbReference type="InterPro" id="IPR000847">
    <property type="entry name" value="LysR_HTH_N"/>
</dbReference>
<dbReference type="FunFam" id="3.40.190.290:FF:000001">
    <property type="entry name" value="Transcriptional regulator, LysR family"/>
    <property type="match status" value="1"/>
</dbReference>
<keyword evidence="2" id="KW-0805">Transcription regulation</keyword>
<evidence type="ECO:0000256" key="4">
    <source>
        <dbReference type="ARBA" id="ARBA00023163"/>
    </source>
</evidence>
<keyword evidence="3" id="KW-0238">DNA-binding</keyword>
<dbReference type="Gene3D" id="1.10.10.10">
    <property type="entry name" value="Winged helix-like DNA-binding domain superfamily/Winged helix DNA-binding domain"/>
    <property type="match status" value="1"/>
</dbReference>
<dbReference type="Proteomes" id="UP000092840">
    <property type="component" value="Unassembled WGS sequence"/>
</dbReference>
<dbReference type="GO" id="GO:0006351">
    <property type="term" value="P:DNA-templated transcription"/>
    <property type="evidence" value="ECO:0007669"/>
    <property type="project" value="TreeGrafter"/>
</dbReference>
<keyword evidence="8" id="KW-1185">Reference proteome</keyword>
<dbReference type="OrthoDB" id="9815676at2"/>
<dbReference type="GO" id="GO:0043565">
    <property type="term" value="F:sequence-specific DNA binding"/>
    <property type="evidence" value="ECO:0007669"/>
    <property type="project" value="TreeGrafter"/>
</dbReference>